<organism evidence="3 4">
    <name type="scientific">Pseudohalioglobus sediminis</name>
    <dbReference type="NCBI Taxonomy" id="2606449"/>
    <lineage>
        <taxon>Bacteria</taxon>
        <taxon>Pseudomonadati</taxon>
        <taxon>Pseudomonadota</taxon>
        <taxon>Gammaproteobacteria</taxon>
        <taxon>Cellvibrionales</taxon>
        <taxon>Halieaceae</taxon>
        <taxon>Pseudohalioglobus</taxon>
    </lineage>
</organism>
<protein>
    <submittedName>
        <fullName evidence="3">LLM class F420-dependent oxidoreductase</fullName>
    </submittedName>
</protein>
<gene>
    <name evidence="3" type="ORF">F0M18_14485</name>
</gene>
<dbReference type="NCBIfam" id="TIGR03841">
    <property type="entry name" value="F420_Rv3093c"/>
    <property type="match status" value="1"/>
</dbReference>
<dbReference type="Pfam" id="PF00296">
    <property type="entry name" value="Bac_luciferase"/>
    <property type="match status" value="1"/>
</dbReference>
<dbReference type="AlphaFoldDB" id="A0A5B0WR99"/>
<dbReference type="EMBL" id="VTUX01000007">
    <property type="protein sequence ID" value="KAA1189560.1"/>
    <property type="molecule type" value="Genomic_DNA"/>
</dbReference>
<keyword evidence="1" id="KW-0560">Oxidoreductase</keyword>
<evidence type="ECO:0000259" key="2">
    <source>
        <dbReference type="Pfam" id="PF00296"/>
    </source>
</evidence>
<dbReference type="InterPro" id="IPR022526">
    <property type="entry name" value="F420_Rv3093c"/>
</dbReference>
<evidence type="ECO:0000313" key="4">
    <source>
        <dbReference type="Proteomes" id="UP000323708"/>
    </source>
</evidence>
<evidence type="ECO:0000313" key="3">
    <source>
        <dbReference type="EMBL" id="KAA1189560.1"/>
    </source>
</evidence>
<dbReference type="Gene3D" id="3.20.20.30">
    <property type="entry name" value="Luciferase-like domain"/>
    <property type="match status" value="1"/>
</dbReference>
<evidence type="ECO:0000256" key="1">
    <source>
        <dbReference type="ARBA" id="ARBA00023002"/>
    </source>
</evidence>
<dbReference type="GO" id="GO:0016705">
    <property type="term" value="F:oxidoreductase activity, acting on paired donors, with incorporation or reduction of molecular oxygen"/>
    <property type="evidence" value="ECO:0007669"/>
    <property type="project" value="InterPro"/>
</dbReference>
<reference evidence="3 4" key="1">
    <citation type="submission" date="2019-09" db="EMBL/GenBank/DDBJ databases">
        <authorList>
            <person name="Chen X.-Y."/>
        </authorList>
    </citation>
    <scope>NUCLEOTIDE SEQUENCE [LARGE SCALE GENOMIC DNA]</scope>
    <source>
        <strain evidence="3 4">NY5</strain>
    </source>
</reference>
<sequence length="323" mass="34328">MQFSVVTPLWQDRAPGENMEVARLADQLGFGDLWIGEMATYDAFAFATAAGLQTRQIGLAIGPLAVSVRSPMTIAMGVASVADLTGRRTQIALGASSTVVVEEWHGRERARTATHLDETAQILLTLLAGEKANFAGALASCRGYRLRLDAPRTPITIAAFGPAAVRAAGRRADRMLLNMVTPASLEMLRGQLASAAQQAGRDTPEVAVWLPCAVDPQRETIDQLKRAIVGYLAAPGYGEMMMQAGFSELVAFARSRPHPKALLEAIPDELIAAVGLVGSESVIASRIEEYRQAGADNICLVPATAGDAHGERTLRALAPTPME</sequence>
<dbReference type="PANTHER" id="PTHR43244:SF1">
    <property type="entry name" value="5,10-METHYLENETETRAHYDROMETHANOPTERIN REDUCTASE"/>
    <property type="match status" value="1"/>
</dbReference>
<name>A0A5B0WR99_9GAMM</name>
<keyword evidence="4" id="KW-1185">Reference proteome</keyword>
<dbReference type="RefSeq" id="WP_149612170.1">
    <property type="nucleotide sequence ID" value="NZ_VTUX01000007.1"/>
</dbReference>
<dbReference type="InterPro" id="IPR050564">
    <property type="entry name" value="F420-G6PD/mer"/>
</dbReference>
<accession>A0A5B0WR99</accession>
<comment type="caution">
    <text evidence="3">The sequence shown here is derived from an EMBL/GenBank/DDBJ whole genome shotgun (WGS) entry which is preliminary data.</text>
</comment>
<feature type="domain" description="Luciferase-like" evidence="2">
    <location>
        <begin position="13"/>
        <end position="296"/>
    </location>
</feature>
<dbReference type="PANTHER" id="PTHR43244">
    <property type="match status" value="1"/>
</dbReference>
<dbReference type="InterPro" id="IPR011251">
    <property type="entry name" value="Luciferase-like_dom"/>
</dbReference>
<dbReference type="Proteomes" id="UP000323708">
    <property type="component" value="Unassembled WGS sequence"/>
</dbReference>
<proteinExistence type="predicted"/>
<dbReference type="InterPro" id="IPR036661">
    <property type="entry name" value="Luciferase-like_sf"/>
</dbReference>
<dbReference type="SUPFAM" id="SSF51679">
    <property type="entry name" value="Bacterial luciferase-like"/>
    <property type="match status" value="1"/>
</dbReference>